<protein>
    <submittedName>
        <fullName evidence="2">Uncharacterized protein</fullName>
    </submittedName>
</protein>
<name>A0A1G2CQW0_9BACT</name>
<keyword evidence="1" id="KW-1133">Transmembrane helix</keyword>
<evidence type="ECO:0000313" key="2">
    <source>
        <dbReference type="EMBL" id="OGZ03763.1"/>
    </source>
</evidence>
<feature type="transmembrane region" description="Helical" evidence="1">
    <location>
        <begin position="6"/>
        <end position="25"/>
    </location>
</feature>
<organism evidence="2 3">
    <name type="scientific">Candidatus Lloydbacteria bacterium RIFCSPHIGHO2_01_FULL_41_20</name>
    <dbReference type="NCBI Taxonomy" id="1798657"/>
    <lineage>
        <taxon>Bacteria</taxon>
        <taxon>Candidatus Lloydiibacteriota</taxon>
    </lineage>
</organism>
<accession>A0A1G2CQW0</accession>
<comment type="caution">
    <text evidence="2">The sequence shown here is derived from an EMBL/GenBank/DDBJ whole genome shotgun (WGS) entry which is preliminary data.</text>
</comment>
<dbReference type="EMBL" id="MHLH01000015">
    <property type="protein sequence ID" value="OGZ03763.1"/>
    <property type="molecule type" value="Genomic_DNA"/>
</dbReference>
<proteinExistence type="predicted"/>
<sequence length="106" mass="12257">MSYTVAILTGLVVIVLIAFVLYRNLRCQKCGSWESQVRLRTNLEWGTDVGGIMKTDPFFVNTEMRICVGCKDIRVLRRWISPASEDESAFNKIRDEVLSHDFKKDR</sequence>
<gene>
    <name evidence="2" type="ORF">A2648_02300</name>
</gene>
<reference evidence="2 3" key="1">
    <citation type="journal article" date="2016" name="Nat. Commun.">
        <title>Thousands of microbial genomes shed light on interconnected biogeochemical processes in an aquifer system.</title>
        <authorList>
            <person name="Anantharaman K."/>
            <person name="Brown C.T."/>
            <person name="Hug L.A."/>
            <person name="Sharon I."/>
            <person name="Castelle C.J."/>
            <person name="Probst A.J."/>
            <person name="Thomas B.C."/>
            <person name="Singh A."/>
            <person name="Wilkins M.J."/>
            <person name="Karaoz U."/>
            <person name="Brodie E.L."/>
            <person name="Williams K.H."/>
            <person name="Hubbard S.S."/>
            <person name="Banfield J.F."/>
        </authorList>
    </citation>
    <scope>NUCLEOTIDE SEQUENCE [LARGE SCALE GENOMIC DNA]</scope>
</reference>
<dbReference type="Proteomes" id="UP000178841">
    <property type="component" value="Unassembled WGS sequence"/>
</dbReference>
<dbReference type="AlphaFoldDB" id="A0A1G2CQW0"/>
<evidence type="ECO:0000313" key="3">
    <source>
        <dbReference type="Proteomes" id="UP000178841"/>
    </source>
</evidence>
<evidence type="ECO:0000256" key="1">
    <source>
        <dbReference type="SAM" id="Phobius"/>
    </source>
</evidence>
<keyword evidence="1" id="KW-0472">Membrane</keyword>
<keyword evidence="1" id="KW-0812">Transmembrane</keyword>